<dbReference type="OrthoDB" id="2922167at2759"/>
<sequence>MGETPESEFLPLPSSESSVHSSLDFAWTRLFHMAEIIRSPVIPCDHCGNPVNQCEYRNSFPPSVSTALRAGQQIYSPSEAAEYSNAISAMHLQLSIWKSDIQQLEAALDALKTDHRNLSRYASSYQTMLAPVRRLPMEILLTIFEEACSELGAISLQDKIPFWNREDESVSLYGSTPVYLASVCYYWRSICLSAPKLWTYSYVYARGPSLSSATANLILLYKKRSKPLPLSISISALYDMESDCDCERDHKDAKALGFRSLDQLLGFGDLDFTLVESERLKRLCLDVECHYLSEYPPLSLPRLEQLEISGYPSEYNGKGTRLFEDTFNYSNLRELRLSNYHSHKDLHLPWKQIEILQLCHMDDLKILAVFSGVKRVSLSRCGLHGSGGRHELTSPTVLILKECSGPFNLTDSFLFPNLSSLELVDTDDFVFVDEFVYPAPYERITVSRFGDVHRLASGMPFLRDVRLNNVYLLSGTQAMLLLNELPHLTRLSIIERRASNESDPRVVTKSLLKYLHEESTFPELETIKLIWRADNPVEESMVMDILEARLGLKEVVIGRRDGEDLNKDTLARMNVLRQRGIAAWLW</sequence>
<reference evidence="3" key="1">
    <citation type="journal article" date="2017" name="Nat. Ecol. Evol.">
        <title>Genome expansion and lineage-specific genetic innovations in the forest pathogenic fungi Armillaria.</title>
        <authorList>
            <person name="Sipos G."/>
            <person name="Prasanna A.N."/>
            <person name="Walter M.C."/>
            <person name="O'Connor E."/>
            <person name="Balint B."/>
            <person name="Krizsan K."/>
            <person name="Kiss B."/>
            <person name="Hess J."/>
            <person name="Varga T."/>
            <person name="Slot J."/>
            <person name="Riley R."/>
            <person name="Boka B."/>
            <person name="Rigling D."/>
            <person name="Barry K."/>
            <person name="Lee J."/>
            <person name="Mihaltcheva S."/>
            <person name="LaButti K."/>
            <person name="Lipzen A."/>
            <person name="Waldron R."/>
            <person name="Moloney N.M."/>
            <person name="Sperisen C."/>
            <person name="Kredics L."/>
            <person name="Vagvoelgyi C."/>
            <person name="Patrignani A."/>
            <person name="Fitzpatrick D."/>
            <person name="Nagy I."/>
            <person name="Doyle S."/>
            <person name="Anderson J.B."/>
            <person name="Grigoriev I.V."/>
            <person name="Gueldener U."/>
            <person name="Muensterkoetter M."/>
            <person name="Nagy L.G."/>
        </authorList>
    </citation>
    <scope>NUCLEOTIDE SEQUENCE [LARGE SCALE GENOMIC DNA]</scope>
    <source>
        <strain evidence="3">C18/9</strain>
    </source>
</reference>
<dbReference type="OMA" id="YYWRSIC"/>
<gene>
    <name evidence="2" type="ORF">ARMOST_04808</name>
</gene>
<evidence type="ECO:0000313" key="2">
    <source>
        <dbReference type="EMBL" id="SJL01486.1"/>
    </source>
</evidence>
<dbReference type="InterPro" id="IPR032675">
    <property type="entry name" value="LRR_dom_sf"/>
</dbReference>
<dbReference type="Gene3D" id="3.80.10.10">
    <property type="entry name" value="Ribonuclease Inhibitor"/>
    <property type="match status" value="1"/>
</dbReference>
<keyword evidence="3" id="KW-1185">Reference proteome</keyword>
<dbReference type="AlphaFoldDB" id="A0A284QYD9"/>
<dbReference type="Proteomes" id="UP000219338">
    <property type="component" value="Unassembled WGS sequence"/>
</dbReference>
<proteinExistence type="predicted"/>
<feature type="coiled-coil region" evidence="1">
    <location>
        <begin position="94"/>
        <end position="121"/>
    </location>
</feature>
<organism evidence="2 3">
    <name type="scientific">Armillaria ostoyae</name>
    <name type="common">Armillaria root rot fungus</name>
    <dbReference type="NCBI Taxonomy" id="47428"/>
    <lineage>
        <taxon>Eukaryota</taxon>
        <taxon>Fungi</taxon>
        <taxon>Dikarya</taxon>
        <taxon>Basidiomycota</taxon>
        <taxon>Agaricomycotina</taxon>
        <taxon>Agaricomycetes</taxon>
        <taxon>Agaricomycetidae</taxon>
        <taxon>Agaricales</taxon>
        <taxon>Marasmiineae</taxon>
        <taxon>Physalacriaceae</taxon>
        <taxon>Armillaria</taxon>
    </lineage>
</organism>
<accession>A0A284QYD9</accession>
<dbReference type="SUPFAM" id="SSF52047">
    <property type="entry name" value="RNI-like"/>
    <property type="match status" value="1"/>
</dbReference>
<name>A0A284QYD9_ARMOS</name>
<dbReference type="STRING" id="47428.A0A284QYD9"/>
<evidence type="ECO:0000313" key="3">
    <source>
        <dbReference type="Proteomes" id="UP000219338"/>
    </source>
</evidence>
<keyword evidence="1" id="KW-0175">Coiled coil</keyword>
<evidence type="ECO:0000256" key="1">
    <source>
        <dbReference type="SAM" id="Coils"/>
    </source>
</evidence>
<dbReference type="EMBL" id="FUEG01000003">
    <property type="protein sequence ID" value="SJL01486.1"/>
    <property type="molecule type" value="Genomic_DNA"/>
</dbReference>
<protein>
    <submittedName>
        <fullName evidence="2">Uncharacterized protein</fullName>
    </submittedName>
</protein>